<feature type="compositionally biased region" description="Gly residues" evidence="2">
    <location>
        <begin position="46"/>
        <end position="64"/>
    </location>
</feature>
<feature type="compositionally biased region" description="Pro residues" evidence="2">
    <location>
        <begin position="300"/>
        <end position="314"/>
    </location>
</feature>
<dbReference type="PANTHER" id="PTHR21601">
    <property type="entry name" value="SPA2 PROTEIN"/>
    <property type="match status" value="1"/>
</dbReference>
<dbReference type="InterPro" id="IPR022018">
    <property type="entry name" value="GIT1_C"/>
</dbReference>
<dbReference type="EMBL" id="JBBBZM010000066">
    <property type="protein sequence ID" value="KAL0635609.1"/>
    <property type="molecule type" value="Genomic_DNA"/>
</dbReference>
<comment type="caution">
    <text evidence="4">The sequence shown here is derived from an EMBL/GenBank/DDBJ whole genome shotgun (WGS) entry which is preliminary data.</text>
</comment>
<sequence>MNTNVNARTALSPVSVAGSDWSGISKYNSGADLYGPGGAPPRNGSLVGGGPGGMNGNGPPGGGGDRGDRGDRAASPPISIARSSDGAGLYAQSDTSSLQGIIQEEEVAAHHSALKKLLQPYLSQQGNGRPNKARDKLLRLSVIQFQELSTDVYDELQRREANALNTGGEKPPYLLPKEKFHPKRNQARQKLSTLAMGRFRDLATDVYYELERRFPHFGDGSGSPTASFMNMSGMPPPGRVGSPGPGRVGSPGPGRVGSPGPGRVGSPGPGRVGSPGPGGMRNGPPPGGYAPYGGGLGASGPPPRLVSPAGPPRNGPAGLGSPMDPNSPAGSFGRPLPKTFQSNTIIPNKSTMVEEDDDDGLDGDSDHDGAFGLEDQNRKSNNGLGSRNTGPGAPPSMKRNSNRSLNSLRGGGSGINEADKKVISEYQQKVEALHDKVTVLKASLDEKDREISDLKNGERRRESSINHDRSDWQNLKYDLEGKLQDAQNLNQNLQEQLARVKADKASGENRGMNGGGGGSGDRGYDELQQEHERLKAELREQEEVTEEVRREAMEFLNQMKSISERADYSYEREEKMGGEISKLQDEVKEWKTRYARTKAALRSLRTTSMGLVMPSSTTLVAKEGGLSDPNGLVRDVHITKFQISIDELLRTARGINCAQTLDYVKGVVIATRAITENIDDSPNDDRAKLKSRVSATANNLTTAAKNHATSQGISPVSLVDAAASHLTASIVELIKVVKIRPTLPGEYDDDGDDLITSPDSPRHNGPPISDALPKINGNGNGNSNGNGSGSSYGPNGSTAGSRLSGESVYSPVNSPRNSQGDGRNGSVDRQGGAWAEQVQGMGGIVNLQPEFGVRATQSNVEELRVSLRLFPLPPQRVAQTLTDARRVSQLQIFLETQAEGIVESIQSLLSRIRADGDMQALRNHVANITDVVAKVVDNTQMAMAQDGNEKLRERGDWIVANLSGCKDKMTAMSEEGEPVDGPADKEFRGRLAALAFDLARETKDLVRTVEEIDNEGRRPPMDDLR</sequence>
<keyword evidence="5" id="KW-1185">Reference proteome</keyword>
<protein>
    <submittedName>
        <fullName evidence="4">Component of the polarisome</fullName>
    </submittedName>
</protein>
<feature type="compositionally biased region" description="Acidic residues" evidence="2">
    <location>
        <begin position="353"/>
        <end position="363"/>
    </location>
</feature>
<dbReference type="Pfam" id="PF23742">
    <property type="entry name" value="VBS_C3G9"/>
    <property type="match status" value="1"/>
</dbReference>
<feature type="compositionally biased region" description="Polar residues" evidence="2">
    <location>
        <begin position="810"/>
        <end position="821"/>
    </location>
</feature>
<feature type="compositionally biased region" description="Low complexity" evidence="2">
    <location>
        <begin position="73"/>
        <end position="84"/>
    </location>
</feature>
<feature type="compositionally biased region" description="Polar residues" evidence="2">
    <location>
        <begin position="379"/>
        <end position="389"/>
    </location>
</feature>
<evidence type="ECO:0000313" key="4">
    <source>
        <dbReference type="EMBL" id="KAL0635609.1"/>
    </source>
</evidence>
<dbReference type="InterPro" id="IPR039892">
    <property type="entry name" value="Spa2/Sph1"/>
</dbReference>
<feature type="region of interest" description="Disordered" evidence="2">
    <location>
        <begin position="501"/>
        <end position="524"/>
    </location>
</feature>
<evidence type="ECO:0000256" key="2">
    <source>
        <dbReference type="SAM" id="MobiDB-lite"/>
    </source>
</evidence>
<keyword evidence="1" id="KW-0677">Repeat</keyword>
<reference evidence="4 5" key="1">
    <citation type="submission" date="2024-02" db="EMBL/GenBank/DDBJ databases">
        <title>Discinaceae phylogenomics.</title>
        <authorList>
            <person name="Dirks A.C."/>
            <person name="James T.Y."/>
        </authorList>
    </citation>
    <scope>NUCLEOTIDE SEQUENCE [LARGE SCALE GENOMIC DNA]</scope>
    <source>
        <strain evidence="4 5">ACD0624</strain>
    </source>
</reference>
<dbReference type="InterPro" id="IPR056439">
    <property type="entry name" value="VBS_C3G9"/>
</dbReference>
<feature type="compositionally biased region" description="Gly residues" evidence="2">
    <location>
        <begin position="512"/>
        <end position="521"/>
    </location>
</feature>
<dbReference type="Pfam" id="PF12205">
    <property type="entry name" value="GIT1_C"/>
    <property type="match status" value="1"/>
</dbReference>
<feature type="compositionally biased region" description="Polar residues" evidence="2">
    <location>
        <begin position="339"/>
        <end position="351"/>
    </location>
</feature>
<feature type="domain" description="GIT Spa2 homology (SHD)" evidence="3">
    <location>
        <begin position="187"/>
        <end position="217"/>
    </location>
</feature>
<feature type="compositionally biased region" description="Gly residues" evidence="2">
    <location>
        <begin position="241"/>
        <end position="281"/>
    </location>
</feature>
<gene>
    <name evidence="4" type="primary">SPA2</name>
    <name evidence="4" type="ORF">Q9L58_005428</name>
</gene>
<dbReference type="InterPro" id="IPR013724">
    <property type="entry name" value="GIT_SHD"/>
</dbReference>
<dbReference type="Proteomes" id="UP001447188">
    <property type="component" value="Unassembled WGS sequence"/>
</dbReference>
<feature type="region of interest" description="Disordered" evidence="2">
    <location>
        <begin position="443"/>
        <end position="467"/>
    </location>
</feature>
<feature type="region of interest" description="Disordered" evidence="2">
    <location>
        <begin position="745"/>
        <end position="830"/>
    </location>
</feature>
<dbReference type="PANTHER" id="PTHR21601:SF0">
    <property type="entry name" value="PROTEIN SPA2-RELATED"/>
    <property type="match status" value="1"/>
</dbReference>
<evidence type="ECO:0000313" key="5">
    <source>
        <dbReference type="Proteomes" id="UP001447188"/>
    </source>
</evidence>
<name>A0ABR3GI44_9PEZI</name>
<dbReference type="SMART" id="SM00555">
    <property type="entry name" value="GIT"/>
    <property type="match status" value="2"/>
</dbReference>
<evidence type="ECO:0000256" key="1">
    <source>
        <dbReference type="ARBA" id="ARBA00022737"/>
    </source>
</evidence>
<evidence type="ECO:0000259" key="3">
    <source>
        <dbReference type="SMART" id="SM00555"/>
    </source>
</evidence>
<organism evidence="4 5">
    <name type="scientific">Discina gigas</name>
    <dbReference type="NCBI Taxonomy" id="1032678"/>
    <lineage>
        <taxon>Eukaryota</taxon>
        <taxon>Fungi</taxon>
        <taxon>Dikarya</taxon>
        <taxon>Ascomycota</taxon>
        <taxon>Pezizomycotina</taxon>
        <taxon>Pezizomycetes</taxon>
        <taxon>Pezizales</taxon>
        <taxon>Discinaceae</taxon>
        <taxon>Discina</taxon>
    </lineage>
</organism>
<feature type="compositionally biased region" description="Gly residues" evidence="2">
    <location>
        <begin position="778"/>
        <end position="790"/>
    </location>
</feature>
<feature type="region of interest" description="Disordered" evidence="2">
    <location>
        <begin position="1"/>
        <end position="91"/>
    </location>
</feature>
<accession>A0ABR3GI44</accession>
<feature type="domain" description="GIT Spa2 homology (SHD)" evidence="3">
    <location>
        <begin position="133"/>
        <end position="163"/>
    </location>
</feature>
<proteinExistence type="predicted"/>
<feature type="region of interest" description="Disordered" evidence="2">
    <location>
        <begin position="215"/>
        <end position="416"/>
    </location>
</feature>
<dbReference type="Pfam" id="PF08518">
    <property type="entry name" value="GIT_SHD"/>
    <property type="match status" value="2"/>
</dbReference>